<feature type="region of interest" description="Disordered" evidence="2">
    <location>
        <begin position="21"/>
        <end position="45"/>
    </location>
</feature>
<dbReference type="AlphaFoldDB" id="A0A939T4Q1"/>
<keyword evidence="4" id="KW-1185">Reference proteome</keyword>
<name>A0A939T4Q1_9ACTN</name>
<dbReference type="InterPro" id="IPR050259">
    <property type="entry name" value="SDR"/>
</dbReference>
<dbReference type="InterPro" id="IPR002347">
    <property type="entry name" value="SDR_fam"/>
</dbReference>
<dbReference type="PANTHER" id="PTHR42879:SF2">
    <property type="entry name" value="3-OXOACYL-[ACYL-CARRIER-PROTEIN] REDUCTASE FABG"/>
    <property type="match status" value="1"/>
</dbReference>
<evidence type="ECO:0000313" key="4">
    <source>
        <dbReference type="Proteomes" id="UP000669179"/>
    </source>
</evidence>
<dbReference type="EMBL" id="JAGEOJ010000006">
    <property type="protein sequence ID" value="MBO2448539.1"/>
    <property type="molecule type" value="Genomic_DNA"/>
</dbReference>
<evidence type="ECO:0000256" key="2">
    <source>
        <dbReference type="SAM" id="MobiDB-lite"/>
    </source>
</evidence>
<dbReference type="RefSeq" id="WP_208256212.1">
    <property type="nucleotide sequence ID" value="NZ_JAGEOJ010000006.1"/>
</dbReference>
<dbReference type="Pfam" id="PF00106">
    <property type="entry name" value="adh_short"/>
    <property type="match status" value="1"/>
</dbReference>
<reference evidence="3" key="1">
    <citation type="submission" date="2021-03" db="EMBL/GenBank/DDBJ databases">
        <authorList>
            <person name="Kanchanasin P."/>
            <person name="Saeng-In P."/>
            <person name="Phongsopitanun W."/>
            <person name="Yuki M."/>
            <person name="Kudo T."/>
            <person name="Ohkuma M."/>
            <person name="Tanasupawat S."/>
        </authorList>
    </citation>
    <scope>NUCLEOTIDE SEQUENCE</scope>
    <source>
        <strain evidence="3">GKU 128</strain>
    </source>
</reference>
<proteinExistence type="inferred from homology"/>
<dbReference type="Gene3D" id="3.40.50.720">
    <property type="entry name" value="NAD(P)-binding Rossmann-like Domain"/>
    <property type="match status" value="1"/>
</dbReference>
<dbReference type="SUPFAM" id="SSF51735">
    <property type="entry name" value="NAD(P)-binding Rossmann-fold domains"/>
    <property type="match status" value="1"/>
</dbReference>
<sequence>MTKLALVTGATSGIGRAFARRRPRRHRGRQAYRTPERTRRRIPGSTIRPLAADLSTDQGIDAVAQAAEIEPLDILVDNAGVAHYMPLADLPADKARELVTVKVMAPTLITRAAVGSSAARAPSSTSPE</sequence>
<comment type="caution">
    <text evidence="3">The sequence shown here is derived from an EMBL/GenBank/DDBJ whole genome shotgun (WGS) entry which is preliminary data.</text>
</comment>
<accession>A0A939T4Q1</accession>
<dbReference type="PRINTS" id="PR00081">
    <property type="entry name" value="GDHRDH"/>
</dbReference>
<gene>
    <name evidence="3" type="ORF">J4573_15660</name>
</gene>
<dbReference type="InterPro" id="IPR036291">
    <property type="entry name" value="NAD(P)-bd_dom_sf"/>
</dbReference>
<evidence type="ECO:0000256" key="1">
    <source>
        <dbReference type="ARBA" id="ARBA00006484"/>
    </source>
</evidence>
<feature type="compositionally biased region" description="Basic residues" evidence="2">
    <location>
        <begin position="21"/>
        <end position="30"/>
    </location>
</feature>
<dbReference type="PANTHER" id="PTHR42879">
    <property type="entry name" value="3-OXOACYL-(ACYL-CARRIER-PROTEIN) REDUCTASE"/>
    <property type="match status" value="1"/>
</dbReference>
<dbReference type="Proteomes" id="UP000669179">
    <property type="component" value="Unassembled WGS sequence"/>
</dbReference>
<organism evidence="3 4">
    <name type="scientific">Actinomadura barringtoniae</name>
    <dbReference type="NCBI Taxonomy" id="1427535"/>
    <lineage>
        <taxon>Bacteria</taxon>
        <taxon>Bacillati</taxon>
        <taxon>Actinomycetota</taxon>
        <taxon>Actinomycetes</taxon>
        <taxon>Streptosporangiales</taxon>
        <taxon>Thermomonosporaceae</taxon>
        <taxon>Actinomadura</taxon>
    </lineage>
</organism>
<protein>
    <submittedName>
        <fullName evidence="3">SDR family NAD(P)-dependent oxidoreductase</fullName>
    </submittedName>
</protein>
<evidence type="ECO:0000313" key="3">
    <source>
        <dbReference type="EMBL" id="MBO2448539.1"/>
    </source>
</evidence>
<comment type="similarity">
    <text evidence="1">Belongs to the short-chain dehydrogenases/reductases (SDR) family.</text>
</comment>